<dbReference type="InterPro" id="IPR036188">
    <property type="entry name" value="FAD/NAD-bd_sf"/>
</dbReference>
<keyword evidence="3" id="KW-0560">Oxidoreductase</keyword>
<dbReference type="InterPro" id="IPR050346">
    <property type="entry name" value="FMO-like"/>
</dbReference>
<accession>A0A6A5ZT30</accession>
<dbReference type="Proteomes" id="UP000799770">
    <property type="component" value="Unassembled WGS sequence"/>
</dbReference>
<dbReference type="GO" id="GO:0016491">
    <property type="term" value="F:oxidoreductase activity"/>
    <property type="evidence" value="ECO:0007669"/>
    <property type="project" value="UniProtKB-KW"/>
</dbReference>
<dbReference type="AlphaFoldDB" id="A0A6A5ZT30"/>
<keyword evidence="5" id="KW-1185">Reference proteome</keyword>
<dbReference type="OrthoDB" id="2915840at2759"/>
<name>A0A6A5ZT30_9PLEO</name>
<proteinExistence type="predicted"/>
<sequence length="595" mass="66456">MAEHEVDLVVVGAGLYGIAAACTYRRLHPTARLLLIEAAPSIGGPWAPNRIFPGLKTNNLWGTYEFPDFPMHEDKFGVKKGEHVPAEKVTEYFRAAIDEGGIAESVRLNTKVDVIERTEEGWKLHCMNREDGIEAQPFTIKTPKLILSTGLTNQPAMPKYPSSPSFTSPIIHSKDFPSHYPTIVQPGKHTLVIGVGKSAWDIAYACATKENGTATMLIRPSGNGPVWLSPTHVTPLGLWLEKLVFTRFFGFMSPCPWAETNGFEGWVRGFLHHTWLGRKIVGAFWGILGDDVVQLNKLNDHPETKKLRPWRNAFEVGNALSILNYPTDFFDLVRCGRIKVVVDEVASFSGTNEVSLKGGDKMHVDAVVCATGWKIGGSVKFKPEGLENELGLPTSSHPDIDDTALVKRAEAELYAKFPFLKERDSSRIHHPDPALRHEQTADEVEEADQHPYRLYRFLAPTSDLERRSIGFAGALMTLGNASCAYLQSLWLTAYLDGTLPLPSVSSSSELEKVRYETYKETQYCALRNAMGYGNKFPDLVFDSLPYFDLLMGDLGFKGKRKQGECFQSYGPEDYRGLVEQWEERVGHARATKKKM</sequence>
<protein>
    <recommendedName>
        <fullName evidence="6">Flavin-binding monooxygenase-like protein-like protein</fullName>
    </recommendedName>
</protein>
<dbReference type="Gene3D" id="3.50.50.60">
    <property type="entry name" value="FAD/NAD(P)-binding domain"/>
    <property type="match status" value="1"/>
</dbReference>
<keyword evidence="2" id="KW-0274">FAD</keyword>
<dbReference type="Pfam" id="PF13738">
    <property type="entry name" value="Pyr_redox_3"/>
    <property type="match status" value="1"/>
</dbReference>
<evidence type="ECO:0000256" key="3">
    <source>
        <dbReference type="ARBA" id="ARBA00023002"/>
    </source>
</evidence>
<dbReference type="EMBL" id="ML977311">
    <property type="protein sequence ID" value="KAF2121997.1"/>
    <property type="molecule type" value="Genomic_DNA"/>
</dbReference>
<evidence type="ECO:0000313" key="5">
    <source>
        <dbReference type="Proteomes" id="UP000799770"/>
    </source>
</evidence>
<evidence type="ECO:0000313" key="4">
    <source>
        <dbReference type="EMBL" id="KAF2121997.1"/>
    </source>
</evidence>
<evidence type="ECO:0000256" key="1">
    <source>
        <dbReference type="ARBA" id="ARBA00022630"/>
    </source>
</evidence>
<keyword evidence="1" id="KW-0285">Flavoprotein</keyword>
<gene>
    <name evidence="4" type="ORF">BDV96DRAFT_609096</name>
</gene>
<dbReference type="SUPFAM" id="SSF51905">
    <property type="entry name" value="FAD/NAD(P)-binding domain"/>
    <property type="match status" value="2"/>
</dbReference>
<organism evidence="4 5">
    <name type="scientific">Lophiotrema nucula</name>
    <dbReference type="NCBI Taxonomy" id="690887"/>
    <lineage>
        <taxon>Eukaryota</taxon>
        <taxon>Fungi</taxon>
        <taxon>Dikarya</taxon>
        <taxon>Ascomycota</taxon>
        <taxon>Pezizomycotina</taxon>
        <taxon>Dothideomycetes</taxon>
        <taxon>Pleosporomycetidae</taxon>
        <taxon>Pleosporales</taxon>
        <taxon>Lophiotremataceae</taxon>
        <taxon>Lophiotrema</taxon>
    </lineage>
</organism>
<reference evidence="4" key="1">
    <citation type="journal article" date="2020" name="Stud. Mycol.">
        <title>101 Dothideomycetes genomes: a test case for predicting lifestyles and emergence of pathogens.</title>
        <authorList>
            <person name="Haridas S."/>
            <person name="Albert R."/>
            <person name="Binder M."/>
            <person name="Bloem J."/>
            <person name="Labutti K."/>
            <person name="Salamov A."/>
            <person name="Andreopoulos B."/>
            <person name="Baker S."/>
            <person name="Barry K."/>
            <person name="Bills G."/>
            <person name="Bluhm B."/>
            <person name="Cannon C."/>
            <person name="Castanera R."/>
            <person name="Culley D."/>
            <person name="Daum C."/>
            <person name="Ezra D."/>
            <person name="Gonzalez J."/>
            <person name="Henrissat B."/>
            <person name="Kuo A."/>
            <person name="Liang C."/>
            <person name="Lipzen A."/>
            <person name="Lutzoni F."/>
            <person name="Magnuson J."/>
            <person name="Mondo S."/>
            <person name="Nolan M."/>
            <person name="Ohm R."/>
            <person name="Pangilinan J."/>
            <person name="Park H.-J."/>
            <person name="Ramirez L."/>
            <person name="Alfaro M."/>
            <person name="Sun H."/>
            <person name="Tritt A."/>
            <person name="Yoshinaga Y."/>
            <person name="Zwiers L.-H."/>
            <person name="Turgeon B."/>
            <person name="Goodwin S."/>
            <person name="Spatafora J."/>
            <person name="Crous P."/>
            <person name="Grigoriev I."/>
        </authorList>
    </citation>
    <scope>NUCLEOTIDE SEQUENCE</scope>
    <source>
        <strain evidence="4">CBS 627.86</strain>
    </source>
</reference>
<evidence type="ECO:0000256" key="2">
    <source>
        <dbReference type="ARBA" id="ARBA00022827"/>
    </source>
</evidence>
<dbReference type="PANTHER" id="PTHR23023">
    <property type="entry name" value="DIMETHYLANILINE MONOOXYGENASE"/>
    <property type="match status" value="1"/>
</dbReference>
<evidence type="ECO:0008006" key="6">
    <source>
        <dbReference type="Google" id="ProtNLM"/>
    </source>
</evidence>